<keyword evidence="3" id="KW-0326">Glycosidase</keyword>
<dbReference type="PANTHER" id="PTHR43576:SF3">
    <property type="entry name" value="ALPHA-L-ARABINOFURANOSIDASE C"/>
    <property type="match status" value="1"/>
</dbReference>
<dbReference type="Proteomes" id="UP001597389">
    <property type="component" value="Unassembled WGS sequence"/>
</dbReference>
<dbReference type="GO" id="GO:0016787">
    <property type="term" value="F:hydrolase activity"/>
    <property type="evidence" value="ECO:0007669"/>
    <property type="project" value="UniProtKB-KW"/>
</dbReference>
<evidence type="ECO:0000256" key="1">
    <source>
        <dbReference type="ARBA" id="ARBA00008875"/>
    </source>
</evidence>
<dbReference type="EMBL" id="JBHUJB010000047">
    <property type="protein sequence ID" value="MFD2159590.1"/>
    <property type="molecule type" value="Genomic_DNA"/>
</dbReference>
<dbReference type="SUPFAM" id="SSF51445">
    <property type="entry name" value="(Trans)glycosidases"/>
    <property type="match status" value="1"/>
</dbReference>
<accession>A0ABW4ZCH0</accession>
<dbReference type="Gene3D" id="3.20.20.80">
    <property type="entry name" value="Glycosidases"/>
    <property type="match status" value="1"/>
</dbReference>
<evidence type="ECO:0000313" key="7">
    <source>
        <dbReference type="Proteomes" id="UP001597389"/>
    </source>
</evidence>
<keyword evidence="2 6" id="KW-0378">Hydrolase</keyword>
<dbReference type="PANTHER" id="PTHR43576">
    <property type="entry name" value="ALPHA-L-ARABINOFURANOSIDASE C-RELATED"/>
    <property type="match status" value="1"/>
</dbReference>
<dbReference type="InterPro" id="IPR017853">
    <property type="entry name" value="GH"/>
</dbReference>
<evidence type="ECO:0000256" key="2">
    <source>
        <dbReference type="ARBA" id="ARBA00022801"/>
    </source>
</evidence>
<evidence type="ECO:0000256" key="4">
    <source>
        <dbReference type="SAM" id="SignalP"/>
    </source>
</evidence>
<feature type="signal peptide" evidence="4">
    <location>
        <begin position="1"/>
        <end position="23"/>
    </location>
</feature>
<evidence type="ECO:0000256" key="3">
    <source>
        <dbReference type="ARBA" id="ARBA00023295"/>
    </source>
</evidence>
<comment type="caution">
    <text evidence="6">The sequence shown here is derived from an EMBL/GenBank/DDBJ whole genome shotgun (WGS) entry which is preliminary data.</text>
</comment>
<sequence length="752" mass="83873">MPNFTQLLTTLCIAANLSSASHATQATVHFNSQEKLSSPSKHRLLGSNLGLWFTDAEIEKLNASQFLKQWAPATIRFPGGSWSDEIYWNGNGVRSGDQFDTSKRNGDFWQVDYSDWKPGFRINHDRSLHEFHGHTTLPKLHQFAVDNKLEAIVTVNAGTGTPKMAAEWVRWANKKMGYKVKYWEVGNELEGEWEAGHIRPDGSKMDAKKYTAIYLEFAKAMKAVDPNIKVGGPTNSNDSIVFTEELIKQAGEHIDFVSYHTYSVDAKITDTEAIFKGTERVKPTVELIRSWLKKHQPNRADSIEIGITEWHLQVHENQNTCNLLSGLWSARFIGEMFRANVDFANQWDLFSTAHSGGHGLFQKGGPLVPRASYWAMWLWGSQLGDTLITSSVTGSKHLKSYATLHNDKPAILLINQSPTESITTTVKPHAPQWKSGERVEFSHRNYLWNPYEKKPEWTQKPLSSGFDTARPITLPPFSATVLRFGEKSIPKPSPQQTPTPDIFLPKSHPSDLPLTTKVFLRDGASPYLGKPTTLKVRLHGPATLSATSLPMQMPVSDLTITPTGAGPVTLTLTCADQSTQHTFTLKKVALTPKVIWSFGNDADVKVATGNLPTRRNGEARRNEDVLEVTMQNLRPTKGNDLAVEINPLKLPFPKKKIGGICAKIKASPNLLQAPKGAAIQVVIQSEGNHWMVLKEIPIHSLTTNWSDIHITTEKQQELEAMALSYALVFKIKSPKPITGKLFIDDLGFIIRN</sequence>
<comment type="similarity">
    <text evidence="1">Belongs to the glycosyl hydrolase 39 family.</text>
</comment>
<reference evidence="7" key="1">
    <citation type="journal article" date="2019" name="Int. J. Syst. Evol. Microbiol.">
        <title>The Global Catalogue of Microorganisms (GCM) 10K type strain sequencing project: providing services to taxonomists for standard genome sequencing and annotation.</title>
        <authorList>
            <consortium name="The Broad Institute Genomics Platform"/>
            <consortium name="The Broad Institute Genome Sequencing Center for Infectious Disease"/>
            <person name="Wu L."/>
            <person name="Ma J."/>
        </authorList>
    </citation>
    <scope>NUCLEOTIDE SEQUENCE [LARGE SCALE GENOMIC DNA]</scope>
    <source>
        <strain evidence="7">CCUG 57942</strain>
    </source>
</reference>
<name>A0ABW4ZCH0_9BACT</name>
<proteinExistence type="inferred from homology"/>
<keyword evidence="7" id="KW-1185">Reference proteome</keyword>
<dbReference type="RefSeq" id="WP_377178314.1">
    <property type="nucleotide sequence ID" value="NZ_JBHUJB010000047.1"/>
</dbReference>
<dbReference type="Pfam" id="PF01229">
    <property type="entry name" value="Glyco_hydro_39"/>
    <property type="match status" value="1"/>
</dbReference>
<dbReference type="InterPro" id="IPR049166">
    <property type="entry name" value="GH39_cat"/>
</dbReference>
<gene>
    <name evidence="6" type="ORF">ACFSW8_11815</name>
</gene>
<feature type="domain" description="Glycosyl hydrolases family 39 N-terminal catalytic" evidence="5">
    <location>
        <begin position="203"/>
        <end position="290"/>
    </location>
</feature>
<evidence type="ECO:0000259" key="5">
    <source>
        <dbReference type="Pfam" id="PF01229"/>
    </source>
</evidence>
<feature type="chain" id="PRO_5045064726" evidence="4">
    <location>
        <begin position="24"/>
        <end position="752"/>
    </location>
</feature>
<protein>
    <submittedName>
        <fullName evidence="6">Glycoside hydrolase family 44 protein</fullName>
    </submittedName>
</protein>
<organism evidence="6 7">
    <name type="scientific">Rubritalea tangerina</name>
    <dbReference type="NCBI Taxonomy" id="430798"/>
    <lineage>
        <taxon>Bacteria</taxon>
        <taxon>Pseudomonadati</taxon>
        <taxon>Verrucomicrobiota</taxon>
        <taxon>Verrucomicrobiia</taxon>
        <taxon>Verrucomicrobiales</taxon>
        <taxon>Rubritaleaceae</taxon>
        <taxon>Rubritalea</taxon>
    </lineage>
</organism>
<evidence type="ECO:0000313" key="6">
    <source>
        <dbReference type="EMBL" id="MFD2159590.1"/>
    </source>
</evidence>
<keyword evidence="4" id="KW-0732">Signal</keyword>